<gene>
    <name evidence="9" type="ORF">CMQ_4614</name>
</gene>
<keyword evidence="4" id="KW-0175">Coiled coil</keyword>
<dbReference type="FunFam" id="1.20.5.110:FF:000060">
    <property type="entry name" value="SNARE complex subunit (Syn8)"/>
    <property type="match status" value="1"/>
</dbReference>
<evidence type="ECO:0000259" key="8">
    <source>
        <dbReference type="PROSITE" id="PS50192"/>
    </source>
</evidence>
<dbReference type="GO" id="GO:0061025">
    <property type="term" value="P:membrane fusion"/>
    <property type="evidence" value="ECO:0007669"/>
    <property type="project" value="UniProtKB-ARBA"/>
</dbReference>
<dbReference type="OrthoDB" id="244190at2759"/>
<dbReference type="InterPro" id="IPR000727">
    <property type="entry name" value="T_SNARE_dom"/>
</dbReference>
<feature type="transmembrane region" description="Helical" evidence="7">
    <location>
        <begin position="257"/>
        <end position="274"/>
    </location>
</feature>
<dbReference type="GO" id="GO:0015031">
    <property type="term" value="P:protein transport"/>
    <property type="evidence" value="ECO:0007669"/>
    <property type="project" value="UniProtKB-KW"/>
</dbReference>
<name>F0XV42_GROCL</name>
<dbReference type="GO" id="GO:0005768">
    <property type="term" value="C:endosome"/>
    <property type="evidence" value="ECO:0007669"/>
    <property type="project" value="UniProtKB-ARBA"/>
</dbReference>
<keyword evidence="2" id="KW-0813">Transport</keyword>
<dbReference type="SUPFAM" id="SSF58038">
    <property type="entry name" value="SNARE fusion complex"/>
    <property type="match status" value="1"/>
</dbReference>
<evidence type="ECO:0000256" key="4">
    <source>
        <dbReference type="ARBA" id="ARBA00023054"/>
    </source>
</evidence>
<dbReference type="SMART" id="SM00397">
    <property type="entry name" value="t_SNARE"/>
    <property type="match status" value="1"/>
</dbReference>
<keyword evidence="10" id="KW-1185">Reference proteome</keyword>
<evidence type="ECO:0000256" key="6">
    <source>
        <dbReference type="SAM" id="MobiDB-lite"/>
    </source>
</evidence>
<feature type="domain" description="T-SNARE coiled-coil homology" evidence="8">
    <location>
        <begin position="185"/>
        <end position="247"/>
    </location>
</feature>
<proteinExistence type="predicted"/>
<dbReference type="EMBL" id="GL630006">
    <property type="protein sequence ID" value="EFW98762.1"/>
    <property type="molecule type" value="Genomic_DNA"/>
</dbReference>
<protein>
    <submittedName>
        <fullName evidence="9">Snare complex subunit</fullName>
    </submittedName>
</protein>
<feature type="compositionally biased region" description="Low complexity" evidence="6">
    <location>
        <begin position="108"/>
        <end position="127"/>
    </location>
</feature>
<feature type="region of interest" description="Disordered" evidence="6">
    <location>
        <begin position="104"/>
        <end position="147"/>
    </location>
</feature>
<dbReference type="eggNOG" id="ENOG502S813">
    <property type="taxonomic scope" value="Eukaryota"/>
</dbReference>
<dbReference type="GO" id="GO:0006896">
    <property type="term" value="P:Golgi to vacuole transport"/>
    <property type="evidence" value="ECO:0007669"/>
    <property type="project" value="UniProtKB-ARBA"/>
</dbReference>
<comment type="subcellular location">
    <subcellularLocation>
        <location evidence="1">Endomembrane system</location>
    </subcellularLocation>
</comment>
<keyword evidence="7" id="KW-1133">Transmembrane helix</keyword>
<dbReference type="Proteomes" id="UP000007796">
    <property type="component" value="Unassembled WGS sequence"/>
</dbReference>
<evidence type="ECO:0000256" key="1">
    <source>
        <dbReference type="ARBA" id="ARBA00004308"/>
    </source>
</evidence>
<organism evidence="10">
    <name type="scientific">Grosmannia clavigera (strain kw1407 / UAMH 11150)</name>
    <name type="common">Blue stain fungus</name>
    <name type="synonym">Graphiocladiella clavigera</name>
    <dbReference type="NCBI Taxonomy" id="655863"/>
    <lineage>
        <taxon>Eukaryota</taxon>
        <taxon>Fungi</taxon>
        <taxon>Dikarya</taxon>
        <taxon>Ascomycota</taxon>
        <taxon>Pezizomycotina</taxon>
        <taxon>Sordariomycetes</taxon>
        <taxon>Sordariomycetidae</taxon>
        <taxon>Ophiostomatales</taxon>
        <taxon>Ophiostomataceae</taxon>
        <taxon>Leptographium</taxon>
    </lineage>
</organism>
<dbReference type="HOGENOM" id="CLU_053570_0_0_1"/>
<dbReference type="AlphaFoldDB" id="F0XV42"/>
<evidence type="ECO:0000256" key="2">
    <source>
        <dbReference type="ARBA" id="ARBA00022448"/>
    </source>
</evidence>
<evidence type="ECO:0000256" key="7">
    <source>
        <dbReference type="SAM" id="Phobius"/>
    </source>
</evidence>
<evidence type="ECO:0000256" key="5">
    <source>
        <dbReference type="ARBA" id="ARBA00023136"/>
    </source>
</evidence>
<accession>F0XV42</accession>
<reference evidence="9 10" key="1">
    <citation type="journal article" date="2011" name="Proc. Natl. Acad. Sci. U.S.A.">
        <title>Genome and transcriptome analyses of the mountain pine beetle-fungal symbiont Grosmannia clavigera, a lodgepole pine pathogen.</title>
        <authorList>
            <person name="DiGuistini S."/>
            <person name="Wang Y."/>
            <person name="Liao N.Y."/>
            <person name="Taylor G."/>
            <person name="Tanguay P."/>
            <person name="Feau N."/>
            <person name="Henrissat B."/>
            <person name="Chan S.K."/>
            <person name="Hesse-Orce U."/>
            <person name="Alamouti S.M."/>
            <person name="Tsui C.K.M."/>
            <person name="Docking R.T."/>
            <person name="Levasseur A."/>
            <person name="Haridas S."/>
            <person name="Robertson G."/>
            <person name="Birol I."/>
            <person name="Holt R.A."/>
            <person name="Marra M.A."/>
            <person name="Hamelin R.C."/>
            <person name="Hirst M."/>
            <person name="Jones S.J.M."/>
            <person name="Bohlmann J."/>
            <person name="Breuil C."/>
        </authorList>
    </citation>
    <scope>NUCLEOTIDE SEQUENCE [LARGE SCALE GENOMIC DNA]</scope>
    <source>
        <strain evidence="10">kw1407 / UAMH 11150</strain>
    </source>
</reference>
<dbReference type="RefSeq" id="XP_014168245.1">
    <property type="nucleotide sequence ID" value="XM_014312770.1"/>
</dbReference>
<evidence type="ECO:0000256" key="3">
    <source>
        <dbReference type="ARBA" id="ARBA00022927"/>
    </source>
</evidence>
<keyword evidence="3" id="KW-0653">Protein transport</keyword>
<dbReference type="STRING" id="655863.F0XV42"/>
<dbReference type="Gene3D" id="1.20.5.110">
    <property type="match status" value="1"/>
</dbReference>
<sequence length="275" mass="30009">MANPNALFLLADHIKLSLLERQRTKALDLLQDTTDVAGDDGNGCDAQDGQISRSLDQFRDGLEALQREQTRLESNGEAGKALTIADALPSLQKQLATLTAQFQGAPLSSSSPVSSSRRPAAAAPAAKKAVRFQDKPLPPPPGASASDLDLEAQRSGLFNQPYHDEPDDSSRFASQDNPELLQTHARIIADQDAQLDVLGASISRQRELSMQIGDELDSHVAMLEESERLTDRHQNRIDRARNHVGRLARNGNDCKQMGIIVFLIVILILLIVILK</sequence>
<keyword evidence="7" id="KW-0812">Transmembrane</keyword>
<keyword evidence="5 7" id="KW-0472">Membrane</keyword>
<evidence type="ECO:0000313" key="10">
    <source>
        <dbReference type="Proteomes" id="UP000007796"/>
    </source>
</evidence>
<dbReference type="CDD" id="cd15859">
    <property type="entry name" value="SNARE_SYN8"/>
    <property type="match status" value="1"/>
</dbReference>
<dbReference type="InParanoid" id="F0XV42"/>
<evidence type="ECO:0000313" key="9">
    <source>
        <dbReference type="EMBL" id="EFW98762.1"/>
    </source>
</evidence>
<dbReference type="GeneID" id="25977845"/>
<dbReference type="PROSITE" id="PS50192">
    <property type="entry name" value="T_SNARE"/>
    <property type="match status" value="1"/>
</dbReference>